<protein>
    <submittedName>
        <fullName evidence="1">Uncharacterized protein</fullName>
    </submittedName>
</protein>
<dbReference type="Proteomes" id="UP000585614">
    <property type="component" value="Unassembled WGS sequence"/>
</dbReference>
<organism evidence="1 2">
    <name type="scientific">Rhinolophus ferrumequinum</name>
    <name type="common">Greater horseshoe bat</name>
    <dbReference type="NCBI Taxonomy" id="59479"/>
    <lineage>
        <taxon>Eukaryota</taxon>
        <taxon>Metazoa</taxon>
        <taxon>Chordata</taxon>
        <taxon>Craniata</taxon>
        <taxon>Vertebrata</taxon>
        <taxon>Euteleostomi</taxon>
        <taxon>Mammalia</taxon>
        <taxon>Eutheria</taxon>
        <taxon>Laurasiatheria</taxon>
        <taxon>Chiroptera</taxon>
        <taxon>Yinpterochiroptera</taxon>
        <taxon>Rhinolophoidea</taxon>
        <taxon>Rhinolophidae</taxon>
        <taxon>Rhinolophinae</taxon>
        <taxon>Rhinolophus</taxon>
    </lineage>
</organism>
<evidence type="ECO:0000313" key="2">
    <source>
        <dbReference type="Proteomes" id="UP000585614"/>
    </source>
</evidence>
<accession>A0A7J7YJB2</accession>
<proteinExistence type="predicted"/>
<sequence length="190" mass="20376">MLPGVSNLGELSPRLEMVIVAPQERWNENPNHCTDLRKSTALQVLMHLSAFNFTEPLPQESFGQEPVVSGFGLLVFDEVTLLEVTEGTAAGESVFMTVKGDDSLLLCPVREGTFVEESLREDEIVVTAIDVFVIVVDSCFVDVTLEFVTGCDVIIEVPVADAGAGIGRAVTVVVFAVPVREVGISCSSCS</sequence>
<dbReference type="AlphaFoldDB" id="A0A7J7YJB2"/>
<evidence type="ECO:0000313" key="1">
    <source>
        <dbReference type="EMBL" id="KAF6361746.1"/>
    </source>
</evidence>
<name>A0A7J7YJB2_RHIFE</name>
<comment type="caution">
    <text evidence="1">The sequence shown here is derived from an EMBL/GenBank/DDBJ whole genome shotgun (WGS) entry which is preliminary data.</text>
</comment>
<gene>
    <name evidence="1" type="ORF">mRhiFer1_009972</name>
</gene>
<reference evidence="1 2" key="1">
    <citation type="journal article" date="2020" name="Nature">
        <title>Six reference-quality genomes reveal evolution of bat adaptations.</title>
        <authorList>
            <person name="Jebb D."/>
            <person name="Huang Z."/>
            <person name="Pippel M."/>
            <person name="Hughes G.M."/>
            <person name="Lavrichenko K."/>
            <person name="Devanna P."/>
            <person name="Winkler S."/>
            <person name="Jermiin L.S."/>
            <person name="Skirmuntt E.C."/>
            <person name="Katzourakis A."/>
            <person name="Burkitt-Gray L."/>
            <person name="Ray D.A."/>
            <person name="Sullivan K.A.M."/>
            <person name="Roscito J.G."/>
            <person name="Kirilenko B.M."/>
            <person name="Davalos L.M."/>
            <person name="Corthals A.P."/>
            <person name="Power M.L."/>
            <person name="Jones G."/>
            <person name="Ransome R.D."/>
            <person name="Dechmann D.K.N."/>
            <person name="Locatelli A.G."/>
            <person name="Puechmaille S.J."/>
            <person name="Fedrigo O."/>
            <person name="Jarvis E.D."/>
            <person name="Hiller M."/>
            <person name="Vernes S.C."/>
            <person name="Myers E.W."/>
            <person name="Teeling E.C."/>
        </authorList>
    </citation>
    <scope>NUCLEOTIDE SEQUENCE [LARGE SCALE GENOMIC DNA]</scope>
    <source>
        <strain evidence="1">MRhiFer1</strain>
        <tissue evidence="1">Lung</tissue>
    </source>
</reference>
<dbReference type="EMBL" id="JACAGC010000006">
    <property type="protein sequence ID" value="KAF6361746.1"/>
    <property type="molecule type" value="Genomic_DNA"/>
</dbReference>